<dbReference type="Gene3D" id="3.40.190.10">
    <property type="entry name" value="Periplasmic binding protein-like II"/>
    <property type="match status" value="2"/>
</dbReference>
<evidence type="ECO:0000313" key="3">
    <source>
        <dbReference type="EMBL" id="MBK4736601.1"/>
    </source>
</evidence>
<name>A0A934W2R5_9BURK</name>
<dbReference type="PANTHER" id="PTHR35936">
    <property type="entry name" value="MEMBRANE-BOUND LYTIC MUREIN TRANSGLYCOSYLASE F"/>
    <property type="match status" value="1"/>
</dbReference>
<dbReference type="SMART" id="SM00062">
    <property type="entry name" value="PBPb"/>
    <property type="match status" value="1"/>
</dbReference>
<dbReference type="Pfam" id="PF00497">
    <property type="entry name" value="SBP_bac_3"/>
    <property type="match status" value="1"/>
</dbReference>
<dbReference type="InterPro" id="IPR022448">
    <property type="entry name" value="Quinoprotein_dehydrogenase"/>
</dbReference>
<dbReference type="AlphaFoldDB" id="A0A934W2R5"/>
<reference evidence="3" key="1">
    <citation type="submission" date="2021-01" db="EMBL/GenBank/DDBJ databases">
        <title>Genome sequence of strain Noviherbaspirillum sp. DKR-6.</title>
        <authorList>
            <person name="Chaudhary D.K."/>
        </authorList>
    </citation>
    <scope>NUCLEOTIDE SEQUENCE</scope>
    <source>
        <strain evidence="3">DKR-6</strain>
    </source>
</reference>
<protein>
    <submittedName>
        <fullName evidence="3">Substrate-binding domain-containing protein</fullName>
    </submittedName>
</protein>
<dbReference type="InterPro" id="IPR001638">
    <property type="entry name" value="Solute-binding_3/MltF_N"/>
</dbReference>
<accession>A0A934W2R5</accession>
<keyword evidence="1" id="KW-0732">Signal</keyword>
<evidence type="ECO:0000313" key="4">
    <source>
        <dbReference type="Proteomes" id="UP000622890"/>
    </source>
</evidence>
<sequence length="245" mass="26680">MRVCADPNNLPFSNKAGQGFENRLAQLLADAMGARLETAWAAQRRGFIRNNLNAGRCDAVMGVPADYGMTLNTRPYYRSTYVFVTRADARWRPQGLDDPALARSRIGVHVIGSDNPPPAVVLARRGLVDNVVGYSIYGDYREPNPPSALINAVARRDVDVAIAWGPLAGYFAKRAAAPLTLTPIAQEAPALPMQFSIAIGVRKNERALRDRLDALLEQKRPEIDALLREYGVPRADGGAALSASR</sequence>
<dbReference type="NCBIfam" id="TIGR03871">
    <property type="entry name" value="ABC_peri_MoxJ_2"/>
    <property type="match status" value="1"/>
</dbReference>
<organism evidence="3 4">
    <name type="scientific">Noviherbaspirillum pedocola</name>
    <dbReference type="NCBI Taxonomy" id="2801341"/>
    <lineage>
        <taxon>Bacteria</taxon>
        <taxon>Pseudomonadati</taxon>
        <taxon>Pseudomonadota</taxon>
        <taxon>Betaproteobacteria</taxon>
        <taxon>Burkholderiales</taxon>
        <taxon>Oxalobacteraceae</taxon>
        <taxon>Noviherbaspirillum</taxon>
    </lineage>
</organism>
<proteinExistence type="predicted"/>
<comment type="caution">
    <text evidence="3">The sequence shown here is derived from an EMBL/GenBank/DDBJ whole genome shotgun (WGS) entry which is preliminary data.</text>
</comment>
<dbReference type="SUPFAM" id="SSF53850">
    <property type="entry name" value="Periplasmic binding protein-like II"/>
    <property type="match status" value="1"/>
</dbReference>
<evidence type="ECO:0000256" key="1">
    <source>
        <dbReference type="ARBA" id="ARBA00022729"/>
    </source>
</evidence>
<evidence type="ECO:0000259" key="2">
    <source>
        <dbReference type="SMART" id="SM00062"/>
    </source>
</evidence>
<gene>
    <name evidence="3" type="ORF">JJB74_18405</name>
</gene>
<dbReference type="PANTHER" id="PTHR35936:SF17">
    <property type="entry name" value="ARGININE-BINDING EXTRACELLULAR PROTEIN ARTP"/>
    <property type="match status" value="1"/>
</dbReference>
<keyword evidence="4" id="KW-1185">Reference proteome</keyword>
<feature type="domain" description="Solute-binding protein family 3/N-terminal" evidence="2">
    <location>
        <begin position="2"/>
        <end position="234"/>
    </location>
</feature>
<dbReference type="EMBL" id="JAEPBG010000008">
    <property type="protein sequence ID" value="MBK4736601.1"/>
    <property type="molecule type" value="Genomic_DNA"/>
</dbReference>
<dbReference type="Proteomes" id="UP000622890">
    <property type="component" value="Unassembled WGS sequence"/>
</dbReference>